<feature type="transmembrane region" description="Helical" evidence="12">
    <location>
        <begin position="182"/>
        <end position="200"/>
    </location>
</feature>
<evidence type="ECO:0000256" key="6">
    <source>
        <dbReference type="ARBA" id="ARBA00023002"/>
    </source>
</evidence>
<reference evidence="13 14" key="1">
    <citation type="submission" date="2023-10" db="EMBL/GenBank/DDBJ databases">
        <title>Rubellicoccus peritrichatus gen. nov., sp. nov., isolated from an algae of coral reef tank.</title>
        <authorList>
            <person name="Luo J."/>
        </authorList>
    </citation>
    <scope>NUCLEOTIDE SEQUENCE [LARGE SCALE GENOMIC DNA]</scope>
    <source>
        <strain evidence="13 14">CR14</strain>
    </source>
</reference>
<evidence type="ECO:0000256" key="1">
    <source>
        <dbReference type="ARBA" id="ARBA00004141"/>
    </source>
</evidence>
<keyword evidence="3 12" id="KW-0812">Transmembrane</keyword>
<feature type="transmembrane region" description="Helical" evidence="12">
    <location>
        <begin position="263"/>
        <end position="286"/>
    </location>
</feature>
<evidence type="ECO:0000256" key="11">
    <source>
        <dbReference type="ARBA" id="ARBA00023444"/>
    </source>
</evidence>
<evidence type="ECO:0000256" key="9">
    <source>
        <dbReference type="ARBA" id="ARBA00023136"/>
    </source>
</evidence>
<feature type="transmembrane region" description="Helical" evidence="12">
    <location>
        <begin position="101"/>
        <end position="122"/>
    </location>
</feature>
<feature type="transmembrane region" description="Helical" evidence="12">
    <location>
        <begin position="233"/>
        <end position="251"/>
    </location>
</feature>
<dbReference type="RefSeq" id="WP_317832453.1">
    <property type="nucleotide sequence ID" value="NZ_CP136920.1"/>
</dbReference>
<dbReference type="Proteomes" id="UP001304300">
    <property type="component" value="Chromosome"/>
</dbReference>
<dbReference type="AlphaFoldDB" id="A0AAQ3L765"/>
<keyword evidence="9 12" id="KW-0472">Membrane</keyword>
<keyword evidence="4" id="KW-0479">Metal-binding</keyword>
<feature type="transmembrane region" description="Helical" evidence="12">
    <location>
        <begin position="298"/>
        <end position="316"/>
    </location>
</feature>
<keyword evidence="7" id="KW-0408">Iron</keyword>
<dbReference type="PANTHER" id="PTHR35457">
    <property type="entry name" value="HEME A SYNTHASE"/>
    <property type="match status" value="1"/>
</dbReference>
<keyword evidence="10" id="KW-1015">Disulfide bond</keyword>
<keyword evidence="5 12" id="KW-1133">Transmembrane helix</keyword>
<keyword evidence="2" id="KW-1003">Cell membrane</keyword>
<dbReference type="GO" id="GO:0016491">
    <property type="term" value="F:oxidoreductase activity"/>
    <property type="evidence" value="ECO:0007669"/>
    <property type="project" value="UniProtKB-KW"/>
</dbReference>
<proteinExistence type="predicted"/>
<gene>
    <name evidence="13" type="ORF">RZN69_16805</name>
</gene>
<organism evidence="13 14">
    <name type="scientific">Rubellicoccus peritrichatus</name>
    <dbReference type="NCBI Taxonomy" id="3080537"/>
    <lineage>
        <taxon>Bacteria</taxon>
        <taxon>Pseudomonadati</taxon>
        <taxon>Verrucomicrobiota</taxon>
        <taxon>Opitutia</taxon>
        <taxon>Puniceicoccales</taxon>
        <taxon>Cerasicoccaceae</taxon>
        <taxon>Rubellicoccus</taxon>
    </lineage>
</organism>
<evidence type="ECO:0000313" key="14">
    <source>
        <dbReference type="Proteomes" id="UP001304300"/>
    </source>
</evidence>
<dbReference type="GO" id="GO:0046872">
    <property type="term" value="F:metal ion binding"/>
    <property type="evidence" value="ECO:0007669"/>
    <property type="project" value="UniProtKB-KW"/>
</dbReference>
<dbReference type="GO" id="GO:0016020">
    <property type="term" value="C:membrane"/>
    <property type="evidence" value="ECO:0007669"/>
    <property type="project" value="UniProtKB-SubCell"/>
</dbReference>
<protein>
    <submittedName>
        <fullName evidence="13">COX15/CtaA family protein</fullName>
    </submittedName>
</protein>
<accession>A0AAQ3L765</accession>
<evidence type="ECO:0000256" key="12">
    <source>
        <dbReference type="SAM" id="Phobius"/>
    </source>
</evidence>
<dbReference type="PANTHER" id="PTHR35457:SF1">
    <property type="entry name" value="HEME A SYNTHASE"/>
    <property type="match status" value="1"/>
</dbReference>
<name>A0AAQ3L765_9BACT</name>
<feature type="transmembrane region" description="Helical" evidence="12">
    <location>
        <begin position="12"/>
        <end position="33"/>
    </location>
</feature>
<dbReference type="KEGG" id="puo:RZN69_16805"/>
<evidence type="ECO:0000256" key="5">
    <source>
        <dbReference type="ARBA" id="ARBA00022989"/>
    </source>
</evidence>
<feature type="transmembrane region" description="Helical" evidence="12">
    <location>
        <begin position="73"/>
        <end position="89"/>
    </location>
</feature>
<keyword evidence="14" id="KW-1185">Reference proteome</keyword>
<evidence type="ECO:0000256" key="4">
    <source>
        <dbReference type="ARBA" id="ARBA00022723"/>
    </source>
</evidence>
<evidence type="ECO:0000256" key="7">
    <source>
        <dbReference type="ARBA" id="ARBA00023004"/>
    </source>
</evidence>
<sequence>MRIRNRTTNYKPLFFAFSVFAMLWVTLLLYAGAYTTSIQAGMAFLDWPLSNSSVNPDGWLTNEDMRAEHSHRLLGAKLGMLAIAMVIWTQLREARVGVRRLAITILVVIVLQGLLGGMRVLFDQLNTGWDHNIVARTFAVFHACGAQITVCMLVAMAAINSRAWIERQAGLKAPVSQNIRRWGYASVAVLFVQIILGAVMRHSGAGLAIPTFPLTPDGSIFPAFWNFPITINWLHRAGAVAATIVLVIFVGKILGSSITRKPLGWLGWTVCALLVIQIFLGAATIWTHKNPVMASNHMVVGAFLLGSTWLLTLLTLRIPVSVSVVQKGADSVGKKQQDSSFGQPAKT</sequence>
<keyword evidence="6" id="KW-0560">Oxidoreductase</keyword>
<evidence type="ECO:0000256" key="8">
    <source>
        <dbReference type="ARBA" id="ARBA00023133"/>
    </source>
</evidence>
<comment type="pathway">
    <text evidence="11">Porphyrin-containing compound metabolism.</text>
</comment>
<evidence type="ECO:0000256" key="3">
    <source>
        <dbReference type="ARBA" id="ARBA00022692"/>
    </source>
</evidence>
<dbReference type="InterPro" id="IPR050450">
    <property type="entry name" value="COX15/CtaA_HemeA_synthase"/>
</dbReference>
<dbReference type="GO" id="GO:0006784">
    <property type="term" value="P:heme A biosynthetic process"/>
    <property type="evidence" value="ECO:0007669"/>
    <property type="project" value="InterPro"/>
</dbReference>
<evidence type="ECO:0000256" key="2">
    <source>
        <dbReference type="ARBA" id="ARBA00022475"/>
    </source>
</evidence>
<dbReference type="EMBL" id="CP136920">
    <property type="protein sequence ID" value="WOO40281.1"/>
    <property type="molecule type" value="Genomic_DNA"/>
</dbReference>
<feature type="transmembrane region" description="Helical" evidence="12">
    <location>
        <begin position="134"/>
        <end position="161"/>
    </location>
</feature>
<dbReference type="InterPro" id="IPR003780">
    <property type="entry name" value="COX15/CtaA_fam"/>
</dbReference>
<comment type="subcellular location">
    <subcellularLocation>
        <location evidence="1">Membrane</location>
        <topology evidence="1">Multi-pass membrane protein</topology>
    </subcellularLocation>
</comment>
<evidence type="ECO:0000313" key="13">
    <source>
        <dbReference type="EMBL" id="WOO40281.1"/>
    </source>
</evidence>
<dbReference type="Pfam" id="PF02628">
    <property type="entry name" value="COX15-CtaA"/>
    <property type="match status" value="1"/>
</dbReference>
<keyword evidence="8" id="KW-0350">Heme biosynthesis</keyword>
<evidence type="ECO:0000256" key="10">
    <source>
        <dbReference type="ARBA" id="ARBA00023157"/>
    </source>
</evidence>